<keyword evidence="3" id="KW-1185">Reference proteome</keyword>
<name>A0A371DEY8_9APHY</name>
<dbReference type="PROSITE" id="PS50011">
    <property type="entry name" value="PROTEIN_KINASE_DOM"/>
    <property type="match status" value="1"/>
</dbReference>
<dbReference type="InterPro" id="IPR000719">
    <property type="entry name" value="Prot_kinase_dom"/>
</dbReference>
<sequence>MYYKTNPFSCIPDTISTSTTTMASSKSTLADIAVINEDNSIGRLKSVPRCYFEEYEVLQEQLSLYRQGYLHPVAVTDIIRPDVSISASRAQHAPSGYRILHKLGSGGEATVWLAQELDHLDRAVSLKIFSGHCSSAGEREARALKACVASPNTPGSRHILSLLDDFNISGPNGTHKVHVTEVVMPLMVLSRLLSPTSKTEVARDLARGLAHVHHCGFVHGDIHDGNVGCAMPPAFAREKIADMMSLLSSYDVTMVIPNNPAFHGPELPHYLLSACELLLVYESYNGLKAHQHAKLYDFGNARRAGEETNGTDDVRWAWPPPEAAFAYHGCNKREALPTMAGDIWCLGALILRLFTGEWILHDTSPACLLEQAKLDGVIPAAWREYWDTVAYLRDRSDQVTHENADVGWSKRRDYFMQKNPNVDVAEVELLISLLRRMLATEPEMRLSADEVLTYPWFAEGFGAPPDGPSPEPCEHNASVKR</sequence>
<evidence type="ECO:0000313" key="3">
    <source>
        <dbReference type="Proteomes" id="UP000256964"/>
    </source>
</evidence>
<protein>
    <submittedName>
        <fullName evidence="2">Kinase-like protein</fullName>
    </submittedName>
</protein>
<dbReference type="EMBL" id="KZ857396">
    <property type="protein sequence ID" value="RDX51111.1"/>
    <property type="molecule type" value="Genomic_DNA"/>
</dbReference>
<dbReference type="OrthoDB" id="5979581at2759"/>
<dbReference type="GO" id="GO:0044773">
    <property type="term" value="P:mitotic DNA damage checkpoint signaling"/>
    <property type="evidence" value="ECO:0007669"/>
    <property type="project" value="TreeGrafter"/>
</dbReference>
<dbReference type="GO" id="GO:0004674">
    <property type="term" value="F:protein serine/threonine kinase activity"/>
    <property type="evidence" value="ECO:0007669"/>
    <property type="project" value="TreeGrafter"/>
</dbReference>
<dbReference type="Pfam" id="PF00069">
    <property type="entry name" value="Pkinase"/>
    <property type="match status" value="1"/>
</dbReference>
<reference evidence="2 3" key="1">
    <citation type="journal article" date="2018" name="Biotechnol. Biofuels">
        <title>Integrative visual omics of the white-rot fungus Polyporus brumalis exposes the biotechnological potential of its oxidative enzymes for delignifying raw plant biomass.</title>
        <authorList>
            <person name="Miyauchi S."/>
            <person name="Rancon A."/>
            <person name="Drula E."/>
            <person name="Hage H."/>
            <person name="Chaduli D."/>
            <person name="Favel A."/>
            <person name="Grisel S."/>
            <person name="Henrissat B."/>
            <person name="Herpoel-Gimbert I."/>
            <person name="Ruiz-Duenas F.J."/>
            <person name="Chevret D."/>
            <person name="Hainaut M."/>
            <person name="Lin J."/>
            <person name="Wang M."/>
            <person name="Pangilinan J."/>
            <person name="Lipzen A."/>
            <person name="Lesage-Meessen L."/>
            <person name="Navarro D."/>
            <person name="Riley R."/>
            <person name="Grigoriev I.V."/>
            <person name="Zhou S."/>
            <person name="Raouche S."/>
            <person name="Rosso M.N."/>
        </authorList>
    </citation>
    <scope>NUCLEOTIDE SEQUENCE [LARGE SCALE GENOMIC DNA]</scope>
    <source>
        <strain evidence="2 3">BRFM 1820</strain>
    </source>
</reference>
<feature type="domain" description="Protein kinase" evidence="1">
    <location>
        <begin position="97"/>
        <end position="457"/>
    </location>
</feature>
<dbReference type="PANTHER" id="PTHR44167:SF18">
    <property type="entry name" value="PROTEIN KINASE DOMAIN-CONTAINING PROTEIN"/>
    <property type="match status" value="1"/>
</dbReference>
<organism evidence="2 3">
    <name type="scientific">Lentinus brumalis</name>
    <dbReference type="NCBI Taxonomy" id="2498619"/>
    <lineage>
        <taxon>Eukaryota</taxon>
        <taxon>Fungi</taxon>
        <taxon>Dikarya</taxon>
        <taxon>Basidiomycota</taxon>
        <taxon>Agaricomycotina</taxon>
        <taxon>Agaricomycetes</taxon>
        <taxon>Polyporales</taxon>
        <taxon>Polyporaceae</taxon>
        <taxon>Lentinus</taxon>
    </lineage>
</organism>
<dbReference type="Proteomes" id="UP000256964">
    <property type="component" value="Unassembled WGS sequence"/>
</dbReference>
<dbReference type="Gene3D" id="3.30.200.20">
    <property type="entry name" value="Phosphorylase Kinase, domain 1"/>
    <property type="match status" value="1"/>
</dbReference>
<dbReference type="AlphaFoldDB" id="A0A371DEY8"/>
<dbReference type="SMART" id="SM00220">
    <property type="entry name" value="S_TKc"/>
    <property type="match status" value="1"/>
</dbReference>
<dbReference type="SUPFAM" id="SSF56112">
    <property type="entry name" value="Protein kinase-like (PK-like)"/>
    <property type="match status" value="1"/>
</dbReference>
<dbReference type="GO" id="GO:0005737">
    <property type="term" value="C:cytoplasm"/>
    <property type="evidence" value="ECO:0007669"/>
    <property type="project" value="TreeGrafter"/>
</dbReference>
<dbReference type="Gene3D" id="1.10.510.10">
    <property type="entry name" value="Transferase(Phosphotransferase) domain 1"/>
    <property type="match status" value="1"/>
</dbReference>
<proteinExistence type="predicted"/>
<evidence type="ECO:0000313" key="2">
    <source>
        <dbReference type="EMBL" id="RDX51111.1"/>
    </source>
</evidence>
<evidence type="ECO:0000259" key="1">
    <source>
        <dbReference type="PROSITE" id="PS50011"/>
    </source>
</evidence>
<accession>A0A371DEY8</accession>
<dbReference type="InterPro" id="IPR011009">
    <property type="entry name" value="Kinase-like_dom_sf"/>
</dbReference>
<dbReference type="GO" id="GO:0005634">
    <property type="term" value="C:nucleus"/>
    <property type="evidence" value="ECO:0007669"/>
    <property type="project" value="TreeGrafter"/>
</dbReference>
<dbReference type="PANTHER" id="PTHR44167">
    <property type="entry name" value="OVARIAN-SPECIFIC SERINE/THREONINE-PROTEIN KINASE LOK-RELATED"/>
    <property type="match status" value="1"/>
</dbReference>
<dbReference type="GO" id="GO:0005524">
    <property type="term" value="F:ATP binding"/>
    <property type="evidence" value="ECO:0007669"/>
    <property type="project" value="InterPro"/>
</dbReference>
<dbReference type="STRING" id="139420.A0A371DEY8"/>
<gene>
    <name evidence="2" type="ORF">OH76DRAFT_349521</name>
</gene>